<evidence type="ECO:0000256" key="2">
    <source>
        <dbReference type="SAM" id="SignalP"/>
    </source>
</evidence>
<feature type="chain" id="PRO_5023001455" evidence="2">
    <location>
        <begin position="25"/>
        <end position="410"/>
    </location>
</feature>
<accession>A0A5A9PDP6</accession>
<keyword evidence="4" id="KW-1185">Reference proteome</keyword>
<name>A0A5A9PDP6_9TELE</name>
<evidence type="ECO:0000256" key="1">
    <source>
        <dbReference type="SAM" id="MobiDB-lite"/>
    </source>
</evidence>
<comment type="caution">
    <text evidence="3">The sequence shown here is derived from an EMBL/GenBank/DDBJ whole genome shotgun (WGS) entry which is preliminary data.</text>
</comment>
<organism evidence="3 4">
    <name type="scientific">Triplophysa tibetana</name>
    <dbReference type="NCBI Taxonomy" id="1572043"/>
    <lineage>
        <taxon>Eukaryota</taxon>
        <taxon>Metazoa</taxon>
        <taxon>Chordata</taxon>
        <taxon>Craniata</taxon>
        <taxon>Vertebrata</taxon>
        <taxon>Euteleostomi</taxon>
        <taxon>Actinopterygii</taxon>
        <taxon>Neopterygii</taxon>
        <taxon>Teleostei</taxon>
        <taxon>Ostariophysi</taxon>
        <taxon>Cypriniformes</taxon>
        <taxon>Nemacheilidae</taxon>
        <taxon>Triplophysa</taxon>
    </lineage>
</organism>
<keyword evidence="2" id="KW-0732">Signal</keyword>
<dbReference type="EMBL" id="SOYY01000006">
    <property type="protein sequence ID" value="KAA0720554.1"/>
    <property type="molecule type" value="Genomic_DNA"/>
</dbReference>
<evidence type="ECO:0000313" key="4">
    <source>
        <dbReference type="Proteomes" id="UP000324632"/>
    </source>
</evidence>
<feature type="signal peptide" evidence="2">
    <location>
        <begin position="1"/>
        <end position="24"/>
    </location>
</feature>
<sequence length="410" mass="47071">MRGKLSLWAHLLLRYGMHLSVIQAEIVVLMRQFLKTNIDIHLTTKYVDVFQIDCDVARLMDEKELSRYIPRYGDRVYAKNWMELNREEHNKEDRKQKLINRLREKMSLPAISNQKKNYGHGNKNAESKSRKIELGWMHYQSCSYKQVRRPKGGGTREIVVKKEDTVSHVLDIGIKLFSNFFQLVSTKGNADDFNFMLCVSGSEEPLEENQTIGSLYEATRYKILRLYVCTKVRDQHCEPNQTKENDLSIKRPRFTSTPDITPSTSGCSNNDRSQTLHSHLPTSVNSDETLLSSDDEVVFLGNNANSSFDMVSDTLVYSPVHFDYVVTDTFVETVQNESGSAFIPENTHVEEIPVTEDLPQATDSQEPTNNETFFENPINVIESETVIVRRVHCVNDMIQAFSDKNILNAK</sequence>
<dbReference type="AlphaFoldDB" id="A0A5A9PDP6"/>
<feature type="compositionally biased region" description="Basic and acidic residues" evidence="1">
    <location>
        <begin position="240"/>
        <end position="249"/>
    </location>
</feature>
<reference evidence="3 4" key="1">
    <citation type="journal article" date="2019" name="Mol. Ecol. Resour.">
        <title>Chromosome-level genome assembly of Triplophysa tibetana, a fish adapted to the harsh high-altitude environment of the Tibetan Plateau.</title>
        <authorList>
            <person name="Yang X."/>
            <person name="Liu H."/>
            <person name="Ma Z."/>
            <person name="Zou Y."/>
            <person name="Zou M."/>
            <person name="Mao Y."/>
            <person name="Li X."/>
            <person name="Wang H."/>
            <person name="Chen T."/>
            <person name="Wang W."/>
            <person name="Yang R."/>
        </authorList>
    </citation>
    <scope>NUCLEOTIDE SEQUENCE [LARGE SCALE GENOMIC DNA]</scope>
    <source>
        <strain evidence="3">TTIB1903HZAU</strain>
        <tissue evidence="3">Muscle</tissue>
    </source>
</reference>
<feature type="region of interest" description="Disordered" evidence="1">
    <location>
        <begin position="240"/>
        <end position="281"/>
    </location>
</feature>
<proteinExistence type="predicted"/>
<gene>
    <name evidence="3" type="ORF">E1301_Tti019684</name>
</gene>
<dbReference type="Proteomes" id="UP000324632">
    <property type="component" value="Chromosome 6"/>
</dbReference>
<protein>
    <submittedName>
        <fullName evidence="3">Uncharacterized protein</fullName>
    </submittedName>
</protein>
<feature type="compositionally biased region" description="Polar residues" evidence="1">
    <location>
        <begin position="254"/>
        <end position="281"/>
    </location>
</feature>
<evidence type="ECO:0000313" key="3">
    <source>
        <dbReference type="EMBL" id="KAA0720554.1"/>
    </source>
</evidence>